<evidence type="ECO:0000256" key="10">
    <source>
        <dbReference type="SAM" id="Phobius"/>
    </source>
</evidence>
<dbReference type="SUPFAM" id="SSF101576">
    <property type="entry name" value="Supernatant protein factor (SPF), C-terminal domain"/>
    <property type="match status" value="1"/>
</dbReference>
<dbReference type="InterPro" id="IPR015720">
    <property type="entry name" value="Emp24-like"/>
</dbReference>
<keyword evidence="14" id="KW-1185">Reference proteome</keyword>
<keyword evidence="6 10" id="KW-1133">Transmembrane helix</keyword>
<dbReference type="OrthoDB" id="62956at2759"/>
<dbReference type="GO" id="GO:0012505">
    <property type="term" value="C:endomembrane system"/>
    <property type="evidence" value="ECO:0007669"/>
    <property type="project" value="UniProtKB-SubCell"/>
</dbReference>
<evidence type="ECO:0000256" key="9">
    <source>
        <dbReference type="RuleBase" id="RU003827"/>
    </source>
</evidence>
<feature type="chain" id="PRO_5030783671" description="GOLD domain-containing protein" evidence="11">
    <location>
        <begin position="23"/>
        <end position="214"/>
    </location>
</feature>
<dbReference type="Proteomes" id="UP000594454">
    <property type="component" value="Chromosome 3"/>
</dbReference>
<dbReference type="Pfam" id="PF01105">
    <property type="entry name" value="EMP24_GP25L"/>
    <property type="match status" value="1"/>
</dbReference>
<organism evidence="13 14">
    <name type="scientific">Hermetia illucens</name>
    <name type="common">Black soldier fly</name>
    <dbReference type="NCBI Taxonomy" id="343691"/>
    <lineage>
        <taxon>Eukaryota</taxon>
        <taxon>Metazoa</taxon>
        <taxon>Ecdysozoa</taxon>
        <taxon>Arthropoda</taxon>
        <taxon>Hexapoda</taxon>
        <taxon>Insecta</taxon>
        <taxon>Pterygota</taxon>
        <taxon>Neoptera</taxon>
        <taxon>Endopterygota</taxon>
        <taxon>Diptera</taxon>
        <taxon>Brachycera</taxon>
        <taxon>Stratiomyomorpha</taxon>
        <taxon>Stratiomyidae</taxon>
        <taxon>Hermetiinae</taxon>
        <taxon>Hermetia</taxon>
    </lineage>
</organism>
<dbReference type="InterPro" id="IPR036598">
    <property type="entry name" value="GOLD_dom_sf"/>
</dbReference>
<accession>A0A7R8UPU3</accession>
<evidence type="ECO:0000256" key="5">
    <source>
        <dbReference type="ARBA" id="ARBA00022729"/>
    </source>
</evidence>
<comment type="subcellular location">
    <subcellularLocation>
        <location evidence="8">Endomembrane system</location>
        <topology evidence="8">Single-pass membrane protein</topology>
    </subcellularLocation>
    <subcellularLocation>
        <location evidence="1 9">Membrane</location>
        <topology evidence="1 9">Single-pass type I membrane protein</topology>
    </subcellularLocation>
</comment>
<evidence type="ECO:0000256" key="7">
    <source>
        <dbReference type="ARBA" id="ARBA00023136"/>
    </source>
</evidence>
<sequence length="214" mass="24736">MLSIRNFIVALFLLYFKQTADCVELTFELPDNAKECFYEEIRKNQSAVLEFQVITGGQYDVDVILQDPHKTTIYEQNKSQYDTHPFTAETTGIYTVCFSNTFSTFSHKLIYMDFQVGEEPALPNIDEHATALTQMESSAQNIHQSLNKVLDFQTHHRLREAQGRKRAEDINERVMWWAVLETAAVLCITIGQVVILRNFFTDRKPVQSHYSGKL</sequence>
<proteinExistence type="inferred from homology"/>
<dbReference type="FunCoup" id="A0A7R8UPU3">
    <property type="interactions" value="969"/>
</dbReference>
<evidence type="ECO:0000256" key="4">
    <source>
        <dbReference type="ARBA" id="ARBA00022692"/>
    </source>
</evidence>
<dbReference type="PANTHER" id="PTHR22811">
    <property type="entry name" value="TRANSMEMBRANE EMP24 DOMAIN-CONTAINING PROTEIN"/>
    <property type="match status" value="1"/>
</dbReference>
<protein>
    <recommendedName>
        <fullName evidence="12">GOLD domain-containing protein</fullName>
    </recommendedName>
</protein>
<evidence type="ECO:0000256" key="3">
    <source>
        <dbReference type="ARBA" id="ARBA00022473"/>
    </source>
</evidence>
<dbReference type="SMART" id="SM01190">
    <property type="entry name" value="EMP24_GP25L"/>
    <property type="match status" value="1"/>
</dbReference>
<dbReference type="InParanoid" id="A0A7R8UPU3"/>
<name>A0A7R8UPU3_HERIL</name>
<keyword evidence="7 10" id="KW-0472">Membrane</keyword>
<dbReference type="PROSITE" id="PS50866">
    <property type="entry name" value="GOLD"/>
    <property type="match status" value="1"/>
</dbReference>
<dbReference type="EMBL" id="LR899011">
    <property type="protein sequence ID" value="CAD7084807.1"/>
    <property type="molecule type" value="Genomic_DNA"/>
</dbReference>
<evidence type="ECO:0000256" key="2">
    <source>
        <dbReference type="ARBA" id="ARBA00007104"/>
    </source>
</evidence>
<feature type="transmembrane region" description="Helical" evidence="10">
    <location>
        <begin position="174"/>
        <end position="196"/>
    </location>
</feature>
<evidence type="ECO:0000256" key="8">
    <source>
        <dbReference type="ARBA" id="ARBA00037847"/>
    </source>
</evidence>
<keyword evidence="5 11" id="KW-0732">Signal</keyword>
<reference evidence="13 14" key="1">
    <citation type="submission" date="2020-11" db="EMBL/GenBank/DDBJ databases">
        <authorList>
            <person name="Wallbank WR R."/>
            <person name="Pardo Diaz C."/>
            <person name="Kozak K."/>
            <person name="Martin S."/>
            <person name="Jiggins C."/>
            <person name="Moest M."/>
            <person name="Warren A I."/>
            <person name="Generalovic N T."/>
            <person name="Byers J.R.P. K."/>
            <person name="Montejo-Kovacevich G."/>
            <person name="Yen C E."/>
        </authorList>
    </citation>
    <scope>NUCLEOTIDE SEQUENCE [LARGE SCALE GENOMIC DNA]</scope>
</reference>
<feature type="signal peptide" evidence="11">
    <location>
        <begin position="1"/>
        <end position="22"/>
    </location>
</feature>
<evidence type="ECO:0000259" key="12">
    <source>
        <dbReference type="PROSITE" id="PS50866"/>
    </source>
</evidence>
<evidence type="ECO:0000313" key="13">
    <source>
        <dbReference type="EMBL" id="CAD7084807.1"/>
    </source>
</evidence>
<evidence type="ECO:0000256" key="11">
    <source>
        <dbReference type="SAM" id="SignalP"/>
    </source>
</evidence>
<feature type="domain" description="GOLD" evidence="12">
    <location>
        <begin position="34"/>
        <end position="116"/>
    </location>
</feature>
<dbReference type="GO" id="GO:0016020">
    <property type="term" value="C:membrane"/>
    <property type="evidence" value="ECO:0007669"/>
    <property type="project" value="UniProtKB-SubCell"/>
</dbReference>
<dbReference type="AlphaFoldDB" id="A0A7R8UPU3"/>
<dbReference type="OMA" id="NAEDCFY"/>
<keyword evidence="4 9" id="KW-0812">Transmembrane</keyword>
<keyword evidence="3" id="KW-0217">Developmental protein</keyword>
<comment type="similarity">
    <text evidence="2 9">Belongs to the EMP24/GP25L family.</text>
</comment>
<dbReference type="InterPro" id="IPR009038">
    <property type="entry name" value="GOLD_dom"/>
</dbReference>
<evidence type="ECO:0000313" key="14">
    <source>
        <dbReference type="Proteomes" id="UP000594454"/>
    </source>
</evidence>
<evidence type="ECO:0000256" key="1">
    <source>
        <dbReference type="ARBA" id="ARBA00004479"/>
    </source>
</evidence>
<gene>
    <name evidence="13" type="ORF">HERILL_LOCUS7683</name>
</gene>
<evidence type="ECO:0000256" key="6">
    <source>
        <dbReference type="ARBA" id="ARBA00022989"/>
    </source>
</evidence>